<dbReference type="RefSeq" id="WP_394840120.1">
    <property type="nucleotide sequence ID" value="NZ_CP089929.1"/>
</dbReference>
<reference evidence="1" key="1">
    <citation type="submission" date="2021-12" db="EMBL/GenBank/DDBJ databases">
        <title>Discovery of the Pendulisporaceae a myxobacterial family with distinct sporulation behavior and unique specialized metabolism.</title>
        <authorList>
            <person name="Garcia R."/>
            <person name="Popoff A."/>
            <person name="Bader C.D."/>
            <person name="Loehr J."/>
            <person name="Walesch S."/>
            <person name="Walt C."/>
            <person name="Boldt J."/>
            <person name="Bunk B."/>
            <person name="Haeckl F.J.F.P.J."/>
            <person name="Gunesch A.P."/>
            <person name="Birkelbach J."/>
            <person name="Nuebel U."/>
            <person name="Pietschmann T."/>
            <person name="Bach T."/>
            <person name="Mueller R."/>
        </authorList>
    </citation>
    <scope>NUCLEOTIDE SEQUENCE</scope>
    <source>
        <strain evidence="1">MSr11367</strain>
    </source>
</reference>
<dbReference type="InterPro" id="IPR013324">
    <property type="entry name" value="RNA_pol_sigma_r3/r4-like"/>
</dbReference>
<accession>A0ABZ2LHP1</accession>
<proteinExistence type="predicted"/>
<name>A0ABZ2LHP1_9BACT</name>
<protein>
    <submittedName>
        <fullName evidence="1">Uncharacterized protein</fullName>
    </submittedName>
</protein>
<evidence type="ECO:0000313" key="1">
    <source>
        <dbReference type="EMBL" id="WXB10446.1"/>
    </source>
</evidence>
<dbReference type="InterPro" id="IPR011745">
    <property type="entry name" value="RNA_pol_sigma70_MYXXA"/>
</dbReference>
<sequence length="276" mass="31486">MPPDSSFPHSYPDLVHRAIETATRASPEWRVPKDVFARYLTERISEPSHLEEALSHGWIEDLYLCCACVARVPMAFEAMDSHLAAVTAAIRTRRQAMDDDEFKQRLRERLFVGTAGTGPKISNYSGRGEFRHWLKVVAVRLRIDCERACAPATPDRDLLRQLGTLIDNPELLHFKRIYRAEFELALADAMRSLSGRYVLYLRQYYFDGLTLDQIARLHRLDPSTVSRTLMKAASLVRKHLRRTLTERLKISAATLESILRLLDGQLSLPRGIALDG</sequence>
<organism evidence="1 2">
    <name type="scientific">Pendulispora rubella</name>
    <dbReference type="NCBI Taxonomy" id="2741070"/>
    <lineage>
        <taxon>Bacteria</taxon>
        <taxon>Pseudomonadati</taxon>
        <taxon>Myxococcota</taxon>
        <taxon>Myxococcia</taxon>
        <taxon>Myxococcales</taxon>
        <taxon>Sorangiineae</taxon>
        <taxon>Pendulisporaceae</taxon>
        <taxon>Pendulispora</taxon>
    </lineage>
</organism>
<gene>
    <name evidence="1" type="ORF">LVJ94_24860</name>
</gene>
<evidence type="ECO:0000313" key="2">
    <source>
        <dbReference type="Proteomes" id="UP001374803"/>
    </source>
</evidence>
<dbReference type="InterPro" id="IPR036388">
    <property type="entry name" value="WH-like_DNA-bd_sf"/>
</dbReference>
<dbReference type="Gene3D" id="1.10.10.10">
    <property type="entry name" value="Winged helix-like DNA-binding domain superfamily/Winged helix DNA-binding domain"/>
    <property type="match status" value="1"/>
</dbReference>
<dbReference type="Proteomes" id="UP001374803">
    <property type="component" value="Chromosome"/>
</dbReference>
<dbReference type="NCBIfam" id="TIGR03001">
    <property type="entry name" value="Sig-70_gmx1"/>
    <property type="match status" value="1"/>
</dbReference>
<keyword evidence="2" id="KW-1185">Reference proteome</keyword>
<dbReference type="SUPFAM" id="SSF88659">
    <property type="entry name" value="Sigma3 and sigma4 domains of RNA polymerase sigma factors"/>
    <property type="match status" value="1"/>
</dbReference>
<dbReference type="EMBL" id="CP089983">
    <property type="protein sequence ID" value="WXB10446.1"/>
    <property type="molecule type" value="Genomic_DNA"/>
</dbReference>